<dbReference type="PANTHER" id="PTHR46955">
    <property type="entry name" value="PROTEIN CBG01349-RELATED"/>
    <property type="match status" value="1"/>
</dbReference>
<dbReference type="Pfam" id="PF10316">
    <property type="entry name" value="7TM_GPCR_Srbc"/>
    <property type="match status" value="1"/>
</dbReference>
<keyword evidence="1" id="KW-1133">Transmembrane helix</keyword>
<reference evidence="2 3" key="2">
    <citation type="submission" date="2018-11" db="EMBL/GenBank/DDBJ databases">
        <authorList>
            <consortium name="Pathogen Informatics"/>
        </authorList>
    </citation>
    <scope>NUCLEOTIDE SEQUENCE [LARGE SCALE GENOMIC DNA]</scope>
</reference>
<sequence>MTDFIHAGTTIPYLVYLIVNWRMNTAELNYNSSVILILASPFLIQLKINLVLTSSIALDRLQALQWPLTYRFKRHCRYSLIALTIGIMWAAIDILIEFSLTSTVPTKGCAAFGCFVNDDFLSYWGVSNMIISLFVIIVTAAVIVKLKRWYAITDRNNKSRETPAINQGNRISLCILASSILFLLIPSVFVGVAERCGLSVFRTIGPFYIVGLLLSGRTLASKNHFANRTLSTFIVFALLYNKKPKVCGDETLRSKDSVRCLGAGSPWKSSLRS</sequence>
<accession>A0A183UG91</accession>
<protein>
    <submittedName>
        <fullName evidence="4">G_PROTEIN_RECEP_F1_2 domain-containing protein</fullName>
    </submittedName>
</protein>
<evidence type="ECO:0000256" key="1">
    <source>
        <dbReference type="SAM" id="Phobius"/>
    </source>
</evidence>
<organism evidence="3 4">
    <name type="scientific">Toxocara canis</name>
    <name type="common">Canine roundworm</name>
    <dbReference type="NCBI Taxonomy" id="6265"/>
    <lineage>
        <taxon>Eukaryota</taxon>
        <taxon>Metazoa</taxon>
        <taxon>Ecdysozoa</taxon>
        <taxon>Nematoda</taxon>
        <taxon>Chromadorea</taxon>
        <taxon>Rhabditida</taxon>
        <taxon>Spirurina</taxon>
        <taxon>Ascaridomorpha</taxon>
        <taxon>Ascaridoidea</taxon>
        <taxon>Toxocaridae</taxon>
        <taxon>Toxocara</taxon>
    </lineage>
</organism>
<dbReference type="PANTHER" id="PTHR46955:SF3">
    <property type="entry name" value="G_PROTEIN_RECEP_F1_2 DOMAIN-CONTAINING PROTEIN"/>
    <property type="match status" value="1"/>
</dbReference>
<feature type="transmembrane region" description="Helical" evidence="1">
    <location>
        <begin position="199"/>
        <end position="220"/>
    </location>
</feature>
<dbReference type="EMBL" id="UYWY01019695">
    <property type="protein sequence ID" value="VDM38832.1"/>
    <property type="molecule type" value="Genomic_DNA"/>
</dbReference>
<feature type="transmembrane region" description="Helical" evidence="1">
    <location>
        <begin position="129"/>
        <end position="150"/>
    </location>
</feature>
<dbReference type="InterPro" id="IPR052322">
    <property type="entry name" value="Mito_rRNA_Mtase_NSUN4"/>
</dbReference>
<proteinExistence type="predicted"/>
<feature type="transmembrane region" description="Helical" evidence="1">
    <location>
        <begin position="78"/>
        <end position="96"/>
    </location>
</feature>
<keyword evidence="1" id="KW-0812">Transmembrane</keyword>
<dbReference type="WBParaSite" id="TCNE_0000751101-mRNA-1">
    <property type="protein sequence ID" value="TCNE_0000751101-mRNA-1"/>
    <property type="gene ID" value="TCNE_0000751101"/>
</dbReference>
<evidence type="ECO:0000313" key="4">
    <source>
        <dbReference type="WBParaSite" id="TCNE_0000751101-mRNA-1"/>
    </source>
</evidence>
<keyword evidence="1" id="KW-0472">Membrane</keyword>
<dbReference type="Proteomes" id="UP000050794">
    <property type="component" value="Unassembled WGS sequence"/>
</dbReference>
<evidence type="ECO:0000313" key="3">
    <source>
        <dbReference type="Proteomes" id="UP000050794"/>
    </source>
</evidence>
<feature type="transmembrane region" description="Helical" evidence="1">
    <location>
        <begin position="171"/>
        <end position="193"/>
    </location>
</feature>
<name>A0A183UG91_TOXCA</name>
<keyword evidence="3" id="KW-1185">Reference proteome</keyword>
<dbReference type="AlphaFoldDB" id="A0A183UG91"/>
<evidence type="ECO:0000313" key="2">
    <source>
        <dbReference type="EMBL" id="VDM38832.1"/>
    </source>
</evidence>
<reference evidence="4" key="1">
    <citation type="submission" date="2016-06" db="UniProtKB">
        <authorList>
            <consortium name="WormBaseParasite"/>
        </authorList>
    </citation>
    <scope>IDENTIFICATION</scope>
</reference>
<gene>
    <name evidence="2" type="ORF">TCNE_LOCUS7511</name>
</gene>
<dbReference type="InterPro" id="IPR019420">
    <property type="entry name" value="7TM_GPCR_serpentine_rcpt_Srbc"/>
</dbReference>